<dbReference type="EMBL" id="ADLD01000013">
    <property type="protein sequence ID" value="EHB91337.1"/>
    <property type="molecule type" value="Genomic_DNA"/>
</dbReference>
<organism evidence="10 11">
    <name type="scientific">Alistipes indistinctus YIT 12060</name>
    <dbReference type="NCBI Taxonomy" id="742725"/>
    <lineage>
        <taxon>Bacteria</taxon>
        <taxon>Pseudomonadati</taxon>
        <taxon>Bacteroidota</taxon>
        <taxon>Bacteroidia</taxon>
        <taxon>Bacteroidales</taxon>
        <taxon>Rikenellaceae</taxon>
        <taxon>Alistipes</taxon>
    </lineage>
</organism>
<evidence type="ECO:0000256" key="2">
    <source>
        <dbReference type="ARBA" id="ARBA00022645"/>
    </source>
</evidence>
<dbReference type="OrthoDB" id="9807329at2"/>
<feature type="active site" description="Charge relay system" evidence="6">
    <location>
        <position position="244"/>
    </location>
</feature>
<dbReference type="PANTHER" id="PTHR30237:SF2">
    <property type="entry name" value="MUREIN TETRAPEPTIDE CARBOXYPEPTIDASE"/>
    <property type="match status" value="1"/>
</dbReference>
<dbReference type="GeneID" id="92815583"/>
<feature type="domain" description="LD-carboxypeptidase N-terminal" evidence="8">
    <location>
        <begin position="51"/>
        <end position="167"/>
    </location>
</feature>
<dbReference type="PIRSF" id="PIRSF028757">
    <property type="entry name" value="LD-carboxypeptidase"/>
    <property type="match status" value="1"/>
</dbReference>
<gene>
    <name evidence="10" type="ORF">HMPREF9450_01386</name>
</gene>
<feature type="signal peptide" evidence="7">
    <location>
        <begin position="1"/>
        <end position="28"/>
    </location>
</feature>
<accession>G5H9S1</accession>
<dbReference type="CDD" id="cd07025">
    <property type="entry name" value="Peptidase_S66"/>
    <property type="match status" value="1"/>
</dbReference>
<keyword evidence="2" id="KW-0121">Carboxypeptidase</keyword>
<evidence type="ECO:0000313" key="10">
    <source>
        <dbReference type="EMBL" id="EHB91337.1"/>
    </source>
</evidence>
<dbReference type="SUPFAM" id="SSF52317">
    <property type="entry name" value="Class I glutamine amidotransferase-like"/>
    <property type="match status" value="1"/>
</dbReference>
<keyword evidence="7" id="KW-0732">Signal</keyword>
<dbReference type="GO" id="GO:0004180">
    <property type="term" value="F:carboxypeptidase activity"/>
    <property type="evidence" value="ECO:0007669"/>
    <property type="project" value="UniProtKB-KW"/>
</dbReference>
<evidence type="ECO:0000256" key="5">
    <source>
        <dbReference type="ARBA" id="ARBA00022825"/>
    </source>
</evidence>
<dbReference type="InterPro" id="IPR027461">
    <property type="entry name" value="Carboxypeptidase_A_C_sf"/>
</dbReference>
<dbReference type="InterPro" id="IPR029062">
    <property type="entry name" value="Class_I_gatase-like"/>
</dbReference>
<dbReference type="GO" id="GO:0006508">
    <property type="term" value="P:proteolysis"/>
    <property type="evidence" value="ECO:0007669"/>
    <property type="project" value="UniProtKB-KW"/>
</dbReference>
<evidence type="ECO:0008006" key="12">
    <source>
        <dbReference type="Google" id="ProtNLM"/>
    </source>
</evidence>
<sequence length="340" mass="37450">MNCRRYAGGLLLSGLFLLFFQGTPRAGADVSRQPEHHSYLRPPFLRPGDTVSVVAVSSKLPKKVDTSFIRTIASWGLTVKLGEHLFSRDSGWFAGTDRERAGDLQRALDDPSVRAVIFYKGGYGAIRTLDHLDLKVLRKHPKWLAGFSDVTVLHQALRKIGVESIHGTMPVLFRTDTLKTDTSALSLRDALFGEIGGYRTPPHAYNRPGRAEGRLVGGNLSLIYALNGTDLDNDMDEPSVLFIEDVGENIYHIDRMMQNLKRSGQLARAKAVVVGYFNKMKFEKEWGADAEALINAYTASLGVPVIFGFPAGHASPNMSLYMGRRVSVVVTPEGAALEFL</sequence>
<evidence type="ECO:0000259" key="8">
    <source>
        <dbReference type="Pfam" id="PF02016"/>
    </source>
</evidence>
<evidence type="ECO:0000256" key="3">
    <source>
        <dbReference type="ARBA" id="ARBA00022670"/>
    </source>
</evidence>
<feature type="domain" description="LD-carboxypeptidase C-terminal" evidence="9">
    <location>
        <begin position="212"/>
        <end position="328"/>
    </location>
</feature>
<keyword evidence="11" id="KW-1185">Reference proteome</keyword>
<dbReference type="RefSeq" id="WP_009134192.1">
    <property type="nucleotide sequence ID" value="NZ_CP102250.1"/>
</dbReference>
<comment type="caution">
    <text evidence="10">The sequence shown here is derived from an EMBL/GenBank/DDBJ whole genome shotgun (WGS) entry which is preliminary data.</text>
</comment>
<dbReference type="HOGENOM" id="CLU_034346_3_1_10"/>
<feature type="chain" id="PRO_5003477804" description="LD-carboxypeptidase" evidence="7">
    <location>
        <begin position="29"/>
        <end position="340"/>
    </location>
</feature>
<dbReference type="Proteomes" id="UP000006008">
    <property type="component" value="Unassembled WGS sequence"/>
</dbReference>
<dbReference type="Pfam" id="PF17676">
    <property type="entry name" value="Peptidase_S66C"/>
    <property type="match status" value="1"/>
</dbReference>
<dbReference type="Gene3D" id="3.50.30.60">
    <property type="entry name" value="LD-carboxypeptidase A C-terminal domain-like"/>
    <property type="match status" value="1"/>
</dbReference>
<dbReference type="InterPro" id="IPR040449">
    <property type="entry name" value="Peptidase_S66_N"/>
</dbReference>
<proteinExistence type="inferred from homology"/>
<feature type="active site" description="Charge relay system" evidence="6">
    <location>
        <position position="313"/>
    </location>
</feature>
<evidence type="ECO:0000256" key="7">
    <source>
        <dbReference type="SAM" id="SignalP"/>
    </source>
</evidence>
<comment type="similarity">
    <text evidence="1">Belongs to the peptidase S66 family.</text>
</comment>
<dbReference type="GO" id="GO:0008236">
    <property type="term" value="F:serine-type peptidase activity"/>
    <property type="evidence" value="ECO:0007669"/>
    <property type="project" value="UniProtKB-KW"/>
</dbReference>
<dbReference type="STRING" id="742725.HMPREF9450_01386"/>
<feature type="active site" description="Nucleophile" evidence="6">
    <location>
        <position position="148"/>
    </location>
</feature>
<dbReference type="PANTHER" id="PTHR30237">
    <property type="entry name" value="MURAMOYLTETRAPEPTIDE CARBOXYPEPTIDASE"/>
    <property type="match status" value="1"/>
</dbReference>
<keyword evidence="5" id="KW-0720">Serine protease</keyword>
<evidence type="ECO:0000313" key="11">
    <source>
        <dbReference type="Proteomes" id="UP000006008"/>
    </source>
</evidence>
<dbReference type="Gene3D" id="3.40.50.10740">
    <property type="entry name" value="Class I glutamine amidotransferase-like"/>
    <property type="match status" value="1"/>
</dbReference>
<evidence type="ECO:0000256" key="6">
    <source>
        <dbReference type="PIRSR" id="PIRSR028757-1"/>
    </source>
</evidence>
<dbReference type="InterPro" id="IPR027478">
    <property type="entry name" value="LdcA_N"/>
</dbReference>
<dbReference type="InterPro" id="IPR003507">
    <property type="entry name" value="S66_fam"/>
</dbReference>
<dbReference type="eggNOG" id="COG1619">
    <property type="taxonomic scope" value="Bacteria"/>
</dbReference>
<dbReference type="PATRIC" id="fig|742725.3.peg.1468"/>
<keyword evidence="4" id="KW-0378">Hydrolase</keyword>
<name>G5H9S1_9BACT</name>
<evidence type="ECO:0000256" key="4">
    <source>
        <dbReference type="ARBA" id="ARBA00022801"/>
    </source>
</evidence>
<dbReference type="InterPro" id="IPR040921">
    <property type="entry name" value="Peptidase_S66C"/>
</dbReference>
<keyword evidence="3" id="KW-0645">Protease</keyword>
<dbReference type="SUPFAM" id="SSF141986">
    <property type="entry name" value="LD-carboxypeptidase A C-terminal domain-like"/>
    <property type="match status" value="1"/>
</dbReference>
<reference evidence="10 11" key="1">
    <citation type="submission" date="2011-08" db="EMBL/GenBank/DDBJ databases">
        <title>The Genome Sequence of Alistipes indistinctus YIT 12060.</title>
        <authorList>
            <consortium name="The Broad Institute Genome Sequencing Platform"/>
            <person name="Earl A."/>
            <person name="Ward D."/>
            <person name="Feldgarden M."/>
            <person name="Gevers D."/>
            <person name="Morotomi M."/>
            <person name="Young S.K."/>
            <person name="Zeng Q."/>
            <person name="Gargeya S."/>
            <person name="Fitzgerald M."/>
            <person name="Haas B."/>
            <person name="Abouelleil A."/>
            <person name="Alvarado L."/>
            <person name="Arachchi H.M."/>
            <person name="Berlin A."/>
            <person name="Brown A."/>
            <person name="Chapman S.B."/>
            <person name="Chen Z."/>
            <person name="Dunbar C."/>
            <person name="Freedman E."/>
            <person name="Gearin G."/>
            <person name="Gellesch M."/>
            <person name="Goldberg J."/>
            <person name="Griggs A."/>
            <person name="Gujja S."/>
            <person name="Heiman D."/>
            <person name="Howarth C."/>
            <person name="Larson L."/>
            <person name="Lui A."/>
            <person name="MacDonald P.J.P."/>
            <person name="Montmayeur A."/>
            <person name="Murphy C."/>
            <person name="Neiman D."/>
            <person name="Pearson M."/>
            <person name="Priest M."/>
            <person name="Roberts A."/>
            <person name="Saif S."/>
            <person name="Shea T."/>
            <person name="Shenoy N."/>
            <person name="Sisk P."/>
            <person name="Stolte C."/>
            <person name="Sykes S."/>
            <person name="Wortman J."/>
            <person name="Nusbaum C."/>
            <person name="Birren B."/>
        </authorList>
    </citation>
    <scope>NUCLEOTIDE SEQUENCE [LARGE SCALE GENOMIC DNA]</scope>
    <source>
        <strain evidence="10 11">YIT 12060</strain>
    </source>
</reference>
<dbReference type="AlphaFoldDB" id="G5H9S1"/>
<evidence type="ECO:0000256" key="1">
    <source>
        <dbReference type="ARBA" id="ARBA00010233"/>
    </source>
</evidence>
<dbReference type="Pfam" id="PF02016">
    <property type="entry name" value="Peptidase_S66"/>
    <property type="match status" value="1"/>
</dbReference>
<evidence type="ECO:0000259" key="9">
    <source>
        <dbReference type="Pfam" id="PF17676"/>
    </source>
</evidence>
<protein>
    <recommendedName>
        <fullName evidence="12">LD-carboxypeptidase</fullName>
    </recommendedName>
</protein>